<organism evidence="2 3">
    <name type="scientific">Fusarium anthophilum</name>
    <dbReference type="NCBI Taxonomy" id="48485"/>
    <lineage>
        <taxon>Eukaryota</taxon>
        <taxon>Fungi</taxon>
        <taxon>Dikarya</taxon>
        <taxon>Ascomycota</taxon>
        <taxon>Pezizomycotina</taxon>
        <taxon>Sordariomycetes</taxon>
        <taxon>Hypocreomycetidae</taxon>
        <taxon>Hypocreales</taxon>
        <taxon>Nectriaceae</taxon>
        <taxon>Fusarium</taxon>
        <taxon>Fusarium fujikuroi species complex</taxon>
    </lineage>
</organism>
<dbReference type="AlphaFoldDB" id="A0A8H4ZQL7"/>
<dbReference type="PANTHER" id="PTHR13622">
    <property type="entry name" value="THIAMIN PYROPHOSPHOKINASE"/>
    <property type="match status" value="1"/>
</dbReference>
<keyword evidence="3" id="KW-1185">Reference proteome</keyword>
<proteinExistence type="predicted"/>
<dbReference type="Gene3D" id="3.90.79.10">
    <property type="entry name" value="Nucleoside Triphosphate Pyrophosphohydrolase"/>
    <property type="match status" value="1"/>
</dbReference>
<dbReference type="InterPro" id="IPR000086">
    <property type="entry name" value="NUDIX_hydrolase_dom"/>
</dbReference>
<dbReference type="PROSITE" id="PS51462">
    <property type="entry name" value="NUDIX"/>
    <property type="match status" value="1"/>
</dbReference>
<reference evidence="2 3" key="1">
    <citation type="journal article" date="2020" name="BMC Genomics">
        <title>Correction to: Identification and distribution of gene clusters required for synthesis of sphingolipid metabolism inhibitors in diverse species of the filamentous fungus Fusarium.</title>
        <authorList>
            <person name="Kim H.S."/>
            <person name="Lohmar J.M."/>
            <person name="Busman M."/>
            <person name="Brown D.W."/>
            <person name="Naumann T.A."/>
            <person name="Divon H.H."/>
            <person name="Lysoe E."/>
            <person name="Uhlig S."/>
            <person name="Proctor R.H."/>
        </authorList>
    </citation>
    <scope>NUCLEOTIDE SEQUENCE [LARGE SCALE GENOMIC DNA]</scope>
    <source>
        <strain evidence="2 3">NRRL 25214</strain>
    </source>
</reference>
<dbReference type="InterPro" id="IPR015797">
    <property type="entry name" value="NUDIX_hydrolase-like_dom_sf"/>
</dbReference>
<dbReference type="CDD" id="cd03676">
    <property type="entry name" value="NUDIX_Tnr3_like"/>
    <property type="match status" value="1"/>
</dbReference>
<dbReference type="Pfam" id="PF00293">
    <property type="entry name" value="NUDIX"/>
    <property type="match status" value="1"/>
</dbReference>
<dbReference type="EMBL" id="JABEVY010000087">
    <property type="protein sequence ID" value="KAF5250637.1"/>
    <property type="molecule type" value="Genomic_DNA"/>
</dbReference>
<evidence type="ECO:0000313" key="3">
    <source>
        <dbReference type="Proteomes" id="UP000573603"/>
    </source>
</evidence>
<dbReference type="PANTHER" id="PTHR13622:SF8">
    <property type="entry name" value="THIAMIN PYROPHOSPHOKINASE 1"/>
    <property type="match status" value="1"/>
</dbReference>
<dbReference type="SUPFAM" id="SSF55811">
    <property type="entry name" value="Nudix"/>
    <property type="match status" value="1"/>
</dbReference>
<comment type="caution">
    <text evidence="2">The sequence shown here is derived from an EMBL/GenBank/DDBJ whole genome shotgun (WGS) entry which is preliminary data.</text>
</comment>
<evidence type="ECO:0000259" key="1">
    <source>
        <dbReference type="PROSITE" id="PS51462"/>
    </source>
</evidence>
<feature type="domain" description="Nudix hydrolase" evidence="1">
    <location>
        <begin position="139"/>
        <end position="290"/>
    </location>
</feature>
<evidence type="ECO:0000313" key="2">
    <source>
        <dbReference type="EMBL" id="KAF5250637.1"/>
    </source>
</evidence>
<sequence>MAKTSIDLIDEVDMFPYAETDPDAFTKMNAGLYTLVWRDSQGTYPIGYILDRVARELHQVPEEVRGEMECDDEKKTIVLFQEHTEEQRTRRAATLADYWRKNGTFPLLRRWRDELWPVYGRSGELLFSMERAAIGLLGTVRYGVHMIAYVKDDAAPHGIRLWVPTRARDKATFPGMLDNTVAGGLMTGEDPFECVIREADEEASLPDDIVRKGAKFVGNVTYIYITDEGQVGEGGFIYPECQWLYDLELPNNVIPQPKDGEAEKFDLCDVNQVKADLAEGRFKSNCALVTLDFFIRHGILTDGDEPEIEQIKRRVRRDIPFPDQAHRGEIGSSTLRIIGGNKAVFAWVSLMWPRASGNTKAHGGGEEL</sequence>
<dbReference type="GO" id="GO:0044715">
    <property type="term" value="F:8-oxo-dGDP phosphatase activity"/>
    <property type="evidence" value="ECO:0007669"/>
    <property type="project" value="UniProtKB-ARBA"/>
</dbReference>
<dbReference type="InterPro" id="IPR031804">
    <property type="entry name" value="DUF4743"/>
</dbReference>
<gene>
    <name evidence="2" type="ORF">FANTH_4274</name>
</gene>
<dbReference type="Pfam" id="PF15916">
    <property type="entry name" value="DUF4743"/>
    <property type="match status" value="1"/>
</dbReference>
<accession>A0A8H4ZQL7</accession>
<name>A0A8H4ZQL7_9HYPO</name>
<protein>
    <recommendedName>
        <fullName evidence="1">Nudix hydrolase domain-containing protein</fullName>
    </recommendedName>
</protein>
<dbReference type="Proteomes" id="UP000573603">
    <property type="component" value="Unassembled WGS sequence"/>
</dbReference>
<dbReference type="FunFam" id="3.90.79.10:FF:000019">
    <property type="entry name" value="Thiamin pyrophosphokinase, putative"/>
    <property type="match status" value="1"/>
</dbReference>